<organism evidence="1 2">
    <name type="scientific">Catharanthus roseus</name>
    <name type="common">Madagascar periwinkle</name>
    <name type="synonym">Vinca rosea</name>
    <dbReference type="NCBI Taxonomy" id="4058"/>
    <lineage>
        <taxon>Eukaryota</taxon>
        <taxon>Viridiplantae</taxon>
        <taxon>Streptophyta</taxon>
        <taxon>Embryophyta</taxon>
        <taxon>Tracheophyta</taxon>
        <taxon>Spermatophyta</taxon>
        <taxon>Magnoliopsida</taxon>
        <taxon>eudicotyledons</taxon>
        <taxon>Gunneridae</taxon>
        <taxon>Pentapetalae</taxon>
        <taxon>asterids</taxon>
        <taxon>lamiids</taxon>
        <taxon>Gentianales</taxon>
        <taxon>Apocynaceae</taxon>
        <taxon>Rauvolfioideae</taxon>
        <taxon>Vinceae</taxon>
        <taxon>Catharanthinae</taxon>
        <taxon>Catharanthus</taxon>
    </lineage>
</organism>
<dbReference type="Proteomes" id="UP001060085">
    <property type="component" value="Linkage Group LG04"/>
</dbReference>
<evidence type="ECO:0000313" key="1">
    <source>
        <dbReference type="EMBL" id="KAI5665581.1"/>
    </source>
</evidence>
<proteinExistence type="predicted"/>
<name>A0ACC0B0T7_CATRO</name>
<keyword evidence="2" id="KW-1185">Reference proteome</keyword>
<reference evidence="2" key="1">
    <citation type="journal article" date="2023" name="Nat. Plants">
        <title>Single-cell RNA sequencing provides a high-resolution roadmap for understanding the multicellular compartmentation of specialized metabolism.</title>
        <authorList>
            <person name="Sun S."/>
            <person name="Shen X."/>
            <person name="Li Y."/>
            <person name="Li Y."/>
            <person name="Wang S."/>
            <person name="Li R."/>
            <person name="Zhang H."/>
            <person name="Shen G."/>
            <person name="Guo B."/>
            <person name="Wei J."/>
            <person name="Xu J."/>
            <person name="St-Pierre B."/>
            <person name="Chen S."/>
            <person name="Sun C."/>
        </authorList>
    </citation>
    <scope>NUCLEOTIDE SEQUENCE [LARGE SCALE GENOMIC DNA]</scope>
</reference>
<comment type="caution">
    <text evidence="1">The sequence shown here is derived from an EMBL/GenBank/DDBJ whole genome shotgun (WGS) entry which is preliminary data.</text>
</comment>
<evidence type="ECO:0000313" key="2">
    <source>
        <dbReference type="Proteomes" id="UP001060085"/>
    </source>
</evidence>
<gene>
    <name evidence="1" type="ORF">M9H77_15434</name>
</gene>
<sequence>MKRLRDDAFVNPQFKRPFGSSRGESYGQPQIPSSNGAGGGGSGSGTGAGGGGGSTQKLTTNDALTYLKEVKDMFQDQREKYDMFLDVMKDFKAQRIDTAGVIGRVKELFKGHPNLILGFNTFLPKGYEITLNEEEEAPPKKTVEFEEAISFVNKIKKRFQNDDHVYKSFLDILNMYRKEHKGITEVYQEVATLFEDHQDLLDEFTRFLPDTSAAASAPHASLARPFQRYDERSSAMPTLRQSQMDKQRFRRDRIVSPHSERDLSVERPDVDDDKTMLRNKEQKKRAERENRERRNRDQDYREPENENNGDLSIHRLADKRKSARKVEDFGGNAVSASYDDKDALKSMYSQEFSFCEKVKERLRNPDDYQAFLKCLHIYSTEIITRKELQSLVADLLGKYPDLMEGFNEFLERCEKIDGFLGVMSKTESLWNEGHNSKSLKPEEKEKEPKREIDASKEKDRYKEKYWGKSIQELDLSNCQRCTPSYRLLPEDYPIPSASQRSELGAQVLNDHWVSVTSGSEDYSFKHMRRNQYEESLFRCEDDRFELDMLLESVSSTAKRAEELLNCLNDNSVGTDGPIRIEDHFTALNLRCIERLYGDHGLDVMEILRKNPSLALPVILTRLKQKQEEWTKCRLDFNKVWAEIYAKNHYKSLDHRSFYFKQQDSKNLSTKSLVAEIKEVKEKKQKEDDVLLSIAAGSRHSIVPNLEFEYADTEIHEDLYKLIKYSCEEVCSTKEQLNKVMKLWTTFLEPMLGVPSRPRGSEVTEDVLSKRRSTKGSGASVVESDGSPTADVAAATVNSKQSKPVCNGDADVSPLRVNPCRTSFTNADGPPKEDGLAVASGERLTSTDAAAVADSGHGRISLDISSGRGVTSSRPGNGGATEDAHGVKANVGEVSMLEGGDVSRSISLANGGFSEGSRHNAYSKESLDPSKNEKEEGELSPNGDFEEDNFVGYRDGGQSMPNPNCADESAQYQNGGEEICCQDAAGENDADADDEDSENVSEAGEDVSGSESAADECSREEDEEDGEQDELDGKGESEGEAEGISEVHLGGEGASVPQSERFLLTSKPLAKHVASSSSDGGKKHRHIFYGNDTFYVLFRLHQILYERLLSAKQNSASSELKWRNNKDTDSDPYARFMSALYGLLDGSADNTKFEDDCRSIIGNQSYVLFTLDKLIYKLVKQLQTVSSDELDNKLLQLYEYEKSRKPDKFVDSVYYENAHVLLYEENIYRFECTSSPTVLSIQLMDDGNEKSEVVAVSVDPNFAAYLHNDYLSVNSGKKESSAVLLKRNKRKNANPDEDSTFCQAMENVRVWNGLECKMASNSSKIYYVFDTEDFFFRLGRKKRKASSGKRDQSRLQRFHQLLLGPS</sequence>
<dbReference type="EMBL" id="CM044704">
    <property type="protein sequence ID" value="KAI5665581.1"/>
    <property type="molecule type" value="Genomic_DNA"/>
</dbReference>
<accession>A0ACC0B0T7</accession>
<protein>
    <submittedName>
        <fullName evidence="1">Uncharacterized protein</fullName>
    </submittedName>
</protein>